<gene>
    <name evidence="4" type="ORF">SGM_0623</name>
</gene>
<dbReference type="InterPro" id="IPR036812">
    <property type="entry name" value="NAD(P)_OxRdtase_dom_sf"/>
</dbReference>
<dbReference type="SUPFAM" id="SSF51430">
    <property type="entry name" value="NAD(P)-linked oxidoreductase"/>
    <property type="match status" value="1"/>
</dbReference>
<dbReference type="GO" id="GO:0005829">
    <property type="term" value="C:cytosol"/>
    <property type="evidence" value="ECO:0007669"/>
    <property type="project" value="TreeGrafter"/>
</dbReference>
<evidence type="ECO:0000313" key="4">
    <source>
        <dbReference type="EMBL" id="EGG49548.1"/>
    </source>
</evidence>
<dbReference type="EMBL" id="AEYX01000002">
    <property type="protein sequence ID" value="EGG49548.1"/>
    <property type="molecule type" value="Genomic_DNA"/>
</dbReference>
<dbReference type="InterPro" id="IPR023210">
    <property type="entry name" value="NADP_OxRdtase_dom"/>
</dbReference>
<dbReference type="AlphaFoldDB" id="F3NB89"/>
<sequence length="594" mass="64336">MRWPASARRPRPAPRSGVRSGARQFLDADDVQQAQPFGGLAALGRAAGHRAGLQRFRTEQPPYSILNRGIEREVLPLAQEYGMGVMVWGPFGQGLLTGRVRKGGENDLKRAQFSRHLSDERRIDVVERLVPLAKEAGLPLTHLAMAFTIAHPGVTAALLGPRTMDHLDDLLAGAGVELSEDLLDRIDEIVPPGTDVTPLDQEYRPRSSSKPPSGAVPPGTARRPERRGARTAAPGGLFPRLGSGKPRVCGSARPGVRRCPARGRGVLPARGGDAVGGGRGGEDLVDSGGVDGAVEPEVQERRVRAGGDTLSRLFRQREATTLHQMQQSLGLFLHASFHASFFPSCETGVTHDGASPGGEEGFHHIPPEFPGVFTAQAVLDQSRQVFPCFAVRVLGQGLAHYRQYALDVRVVAVDPQTERGEVEVGQGVFDPAQARDVGRAQYVWHGHLGGASQAGAQRCGRPCGRRRVHAQDQQDDLELVPVTQVGDVVRPGRLLLRLDAGLRLDQQDERVASVGSDHPQNGVHLAGEHFRGAGRVRRERLGGDTGRDSEVQEVQRAVQRFRTFRQEAVQGVVTDIGHEANLCTRQEHSRGFEM</sequence>
<accession>F3NB89</accession>
<evidence type="ECO:0000256" key="1">
    <source>
        <dbReference type="ARBA" id="ARBA00023002"/>
    </source>
</evidence>
<feature type="region of interest" description="Disordered" evidence="2">
    <location>
        <begin position="270"/>
        <end position="291"/>
    </location>
</feature>
<comment type="caution">
    <text evidence="4">The sequence shown here is derived from an EMBL/GenBank/DDBJ whole genome shotgun (WGS) entry which is preliminary data.</text>
</comment>
<dbReference type="STRING" id="996637.SGM_0623"/>
<dbReference type="InterPro" id="IPR050523">
    <property type="entry name" value="AKR_Detox_Biosynth"/>
</dbReference>
<dbReference type="PANTHER" id="PTHR43364">
    <property type="entry name" value="NADH-SPECIFIC METHYLGLYOXAL REDUCTASE-RELATED"/>
    <property type="match status" value="1"/>
</dbReference>
<proteinExistence type="predicted"/>
<dbReference type="PANTHER" id="PTHR43364:SF4">
    <property type="entry name" value="NAD(P)-LINKED OXIDOREDUCTASE SUPERFAMILY PROTEIN"/>
    <property type="match status" value="1"/>
</dbReference>
<protein>
    <submittedName>
        <fullName evidence="4">Putative oxidoreductase</fullName>
    </submittedName>
</protein>
<dbReference type="Pfam" id="PF00248">
    <property type="entry name" value="Aldo_ket_red"/>
    <property type="match status" value="1"/>
</dbReference>
<reference evidence="4 5" key="1">
    <citation type="journal article" date="2011" name="J. Bacteriol.">
        <title>Draft genome sequence of the marine bacterium Streptomyces griseoaurantiacus M045, which produces novel manumycin-type antibiotics with a pABA core component.</title>
        <authorList>
            <person name="Li F."/>
            <person name="Jiang P."/>
            <person name="Zheng H."/>
            <person name="Wang S."/>
            <person name="Zhao G."/>
            <person name="Qin S."/>
            <person name="Liu Z."/>
        </authorList>
    </citation>
    <scope>NUCLEOTIDE SEQUENCE [LARGE SCALE GENOMIC DNA]</scope>
    <source>
        <strain evidence="4 5">M045</strain>
    </source>
</reference>
<dbReference type="eggNOG" id="COG0667">
    <property type="taxonomic scope" value="Bacteria"/>
</dbReference>
<keyword evidence="5" id="KW-1185">Reference proteome</keyword>
<feature type="region of interest" description="Disordered" evidence="2">
    <location>
        <begin position="513"/>
        <end position="535"/>
    </location>
</feature>
<dbReference type="GO" id="GO:0016491">
    <property type="term" value="F:oxidoreductase activity"/>
    <property type="evidence" value="ECO:0007669"/>
    <property type="project" value="UniProtKB-KW"/>
</dbReference>
<dbReference type="Gene3D" id="3.20.20.100">
    <property type="entry name" value="NADP-dependent oxidoreductase domain"/>
    <property type="match status" value="1"/>
</dbReference>
<organism evidence="4 5">
    <name type="scientific">Streptomyces griseoaurantiacus M045</name>
    <dbReference type="NCBI Taxonomy" id="996637"/>
    <lineage>
        <taxon>Bacteria</taxon>
        <taxon>Bacillati</taxon>
        <taxon>Actinomycetota</taxon>
        <taxon>Actinomycetes</taxon>
        <taxon>Kitasatosporales</taxon>
        <taxon>Streptomycetaceae</taxon>
        <taxon>Streptomyces</taxon>
        <taxon>Streptomyces aurantiacus group</taxon>
    </lineage>
</organism>
<evidence type="ECO:0000256" key="2">
    <source>
        <dbReference type="SAM" id="MobiDB-lite"/>
    </source>
</evidence>
<dbReference type="Proteomes" id="UP000003022">
    <property type="component" value="Unassembled WGS sequence"/>
</dbReference>
<feature type="domain" description="NADP-dependent oxidoreductase" evidence="3">
    <location>
        <begin position="51"/>
        <end position="190"/>
    </location>
</feature>
<name>F3NB89_9ACTN</name>
<feature type="region of interest" description="Disordered" evidence="2">
    <location>
        <begin position="189"/>
        <end position="255"/>
    </location>
</feature>
<keyword evidence="1" id="KW-0560">Oxidoreductase</keyword>
<feature type="region of interest" description="Disordered" evidence="2">
    <location>
        <begin position="1"/>
        <end position="21"/>
    </location>
</feature>
<evidence type="ECO:0000313" key="5">
    <source>
        <dbReference type="Proteomes" id="UP000003022"/>
    </source>
</evidence>
<evidence type="ECO:0000259" key="3">
    <source>
        <dbReference type="Pfam" id="PF00248"/>
    </source>
</evidence>